<proteinExistence type="predicted"/>
<sequence length="95" mass="10129">MKKILLIALITMLSGCATQSYNINGGGSSTPDRETMQPFFVSGIGQTQHMNAAEVCGGAENVARVESHLSFVDGLLGTLTFGIFTPRQAKVYCTQ</sequence>
<dbReference type="RefSeq" id="WP_309657264.1">
    <property type="nucleotide sequence ID" value="NZ_JARWAN010000040.1"/>
</dbReference>
<feature type="signal peptide" evidence="1">
    <location>
        <begin position="1"/>
        <end position="19"/>
    </location>
</feature>
<dbReference type="Proteomes" id="UP001254564">
    <property type="component" value="Unassembled WGS sequence"/>
</dbReference>
<gene>
    <name evidence="2" type="ORF">QC823_15590</name>
</gene>
<keyword evidence="3" id="KW-1185">Reference proteome</keyword>
<feature type="chain" id="PRO_5045488547" evidence="1">
    <location>
        <begin position="20"/>
        <end position="95"/>
    </location>
</feature>
<organism evidence="2 3">
    <name type="scientific">Vreelandella vilamensis</name>
    <dbReference type="NCBI Taxonomy" id="531309"/>
    <lineage>
        <taxon>Bacteria</taxon>
        <taxon>Pseudomonadati</taxon>
        <taxon>Pseudomonadota</taxon>
        <taxon>Gammaproteobacteria</taxon>
        <taxon>Oceanospirillales</taxon>
        <taxon>Halomonadaceae</taxon>
        <taxon>Vreelandella</taxon>
    </lineage>
</organism>
<dbReference type="PROSITE" id="PS51257">
    <property type="entry name" value="PROKAR_LIPOPROTEIN"/>
    <property type="match status" value="1"/>
</dbReference>
<protein>
    <submittedName>
        <fullName evidence="2">Bor family protein</fullName>
    </submittedName>
</protein>
<evidence type="ECO:0000313" key="2">
    <source>
        <dbReference type="EMBL" id="MDR5900388.1"/>
    </source>
</evidence>
<evidence type="ECO:0000256" key="1">
    <source>
        <dbReference type="SAM" id="SignalP"/>
    </source>
</evidence>
<comment type="caution">
    <text evidence="2">The sequence shown here is derived from an EMBL/GenBank/DDBJ whole genome shotgun (WGS) entry which is preliminary data.</text>
</comment>
<evidence type="ECO:0000313" key="3">
    <source>
        <dbReference type="Proteomes" id="UP001254564"/>
    </source>
</evidence>
<reference evidence="2 3" key="1">
    <citation type="submission" date="2023-04" db="EMBL/GenBank/DDBJ databases">
        <title>A long-awaited taxogenomic arrangement of the family Halomonadaceae.</title>
        <authorList>
            <person name="De La Haba R."/>
            <person name="Chuvochina M."/>
            <person name="Wittouck S."/>
            <person name="Arahal D.R."/>
            <person name="Sanchez-Porro C."/>
            <person name="Hugenholtz P."/>
            <person name="Ventosa A."/>
        </authorList>
    </citation>
    <scope>NUCLEOTIDE SEQUENCE [LARGE SCALE GENOMIC DNA]</scope>
    <source>
        <strain evidence="2 3">DSM 21020</strain>
    </source>
</reference>
<keyword evidence="1" id="KW-0732">Signal</keyword>
<dbReference type="InterPro" id="IPR010438">
    <property type="entry name" value="Lambda_Bor"/>
</dbReference>
<name>A0ABU1HA69_9GAMM</name>
<dbReference type="EMBL" id="JARWAN010000040">
    <property type="protein sequence ID" value="MDR5900388.1"/>
    <property type="molecule type" value="Genomic_DNA"/>
</dbReference>
<dbReference type="Pfam" id="PF06291">
    <property type="entry name" value="Lambda_Bor"/>
    <property type="match status" value="1"/>
</dbReference>
<accession>A0ABU1HA69</accession>